<dbReference type="Proteomes" id="UP000287166">
    <property type="component" value="Unassembled WGS sequence"/>
</dbReference>
<comment type="caution">
    <text evidence="1">The sequence shown here is derived from an EMBL/GenBank/DDBJ whole genome shotgun (WGS) entry which is preliminary data.</text>
</comment>
<dbReference type="EMBL" id="BFAD01000004">
    <property type="protein sequence ID" value="GBE81883.1"/>
    <property type="molecule type" value="Genomic_DNA"/>
</dbReference>
<dbReference type="GeneID" id="38778800"/>
<sequence length="653" mass="71822">MLSTNSDETLKHLRDASIGFDHLFSNDLEKAREIFATGSSPFHALGLGVCAFLEAALGMETGLLVEAARCLALSEAGSKKQFKSSKGSGSNTQFPPGIEWELLHSDAIILLGLNHALSESYMGYLQCFAHSKYSRLYKAVYPAGLYEYTTPGSSPSPSVYSSASSTSVSTFTGSTPNTPKSPAKSTFFGRWGKSSLSVPSTASVVIAEEGSVDELILSGTAFGFGLFNLVFSLLPAKIRGVVGFLGFNHDRKLALQALAVSARRTDAHSVFAGLALMTYHGVVLLLAGYQADEAHIIKQYRAIVENIASRYPNGSLWILNRAKILRMTYDPEGAIAILQEGLQPNRPHTFSQADGLLIFELAWTLLSQRRYKEAAEMFIRMTKVNSWSHGTYYFIAAGCYVSLKDYDKAQELLDEIPVLLEKKKITGKDLPTEVFIKKKLAFYREKQKRWTGSEEHFARCIRVSPAEELGIFWNTHARILKETAEAHIAELAVLVPHPTITSPYVTAPTSPPATAACVDIDTPDEFAIRSLLLGITHRTAGAYEPARAFLSDAYSRQSSIKVSTWVGGVTLFELAVLELKETEARTERDTVTEMMTEEESRKEWARALKVASEHLEAALALATQQVDLSSRLDSRIAMLKDEIGLKREMLFAA</sequence>
<proteinExistence type="predicted"/>
<organism evidence="1 2">
    <name type="scientific">Sparassis crispa</name>
    <dbReference type="NCBI Taxonomy" id="139825"/>
    <lineage>
        <taxon>Eukaryota</taxon>
        <taxon>Fungi</taxon>
        <taxon>Dikarya</taxon>
        <taxon>Basidiomycota</taxon>
        <taxon>Agaricomycotina</taxon>
        <taxon>Agaricomycetes</taxon>
        <taxon>Polyporales</taxon>
        <taxon>Sparassidaceae</taxon>
        <taxon>Sparassis</taxon>
    </lineage>
</organism>
<dbReference type="GO" id="GO:0005741">
    <property type="term" value="C:mitochondrial outer membrane"/>
    <property type="evidence" value="ECO:0007669"/>
    <property type="project" value="TreeGrafter"/>
</dbReference>
<dbReference type="RefSeq" id="XP_027612796.1">
    <property type="nucleotide sequence ID" value="XM_027756995.1"/>
</dbReference>
<dbReference type="SUPFAM" id="SSF48452">
    <property type="entry name" value="TPR-like"/>
    <property type="match status" value="1"/>
</dbReference>
<dbReference type="AlphaFoldDB" id="A0A401GIC5"/>
<dbReference type="Pfam" id="PF10300">
    <property type="entry name" value="Iml2-TPR_39"/>
    <property type="match status" value="1"/>
</dbReference>
<dbReference type="Gene3D" id="1.25.40.10">
    <property type="entry name" value="Tetratricopeptide repeat domain"/>
    <property type="match status" value="1"/>
</dbReference>
<evidence type="ECO:0000313" key="1">
    <source>
        <dbReference type="EMBL" id="GBE81883.1"/>
    </source>
</evidence>
<protein>
    <submittedName>
        <fullName evidence="1">Mitochondrial outer membrane protein</fullName>
    </submittedName>
</protein>
<keyword evidence="2" id="KW-1185">Reference proteome</keyword>
<dbReference type="GO" id="GO:0005829">
    <property type="term" value="C:cytosol"/>
    <property type="evidence" value="ECO:0007669"/>
    <property type="project" value="TreeGrafter"/>
</dbReference>
<dbReference type="InterPro" id="IPR011990">
    <property type="entry name" value="TPR-like_helical_dom_sf"/>
</dbReference>
<dbReference type="GO" id="GO:0005634">
    <property type="term" value="C:nucleus"/>
    <property type="evidence" value="ECO:0007669"/>
    <property type="project" value="TreeGrafter"/>
</dbReference>
<dbReference type="InParanoid" id="A0A401GIC5"/>
<dbReference type="PANTHER" id="PTHR31859">
    <property type="entry name" value="TETRATRICOPEPTIDE REPEAT PROTEIN 39 FAMILY MEMBER"/>
    <property type="match status" value="1"/>
</dbReference>
<evidence type="ECO:0000313" key="2">
    <source>
        <dbReference type="Proteomes" id="UP000287166"/>
    </source>
</evidence>
<name>A0A401GIC5_9APHY</name>
<gene>
    <name evidence="1" type="ORF">SCP_0402570</name>
</gene>
<reference evidence="1 2" key="1">
    <citation type="journal article" date="2018" name="Sci. Rep.">
        <title>Genome sequence of the cauliflower mushroom Sparassis crispa (Hanabiratake) and its association with beneficial usage.</title>
        <authorList>
            <person name="Kiyama R."/>
            <person name="Furutani Y."/>
            <person name="Kawaguchi K."/>
            <person name="Nakanishi T."/>
        </authorList>
    </citation>
    <scope>NUCLEOTIDE SEQUENCE [LARGE SCALE GENOMIC DNA]</scope>
</reference>
<dbReference type="InterPro" id="IPR019412">
    <property type="entry name" value="IML2/TPR_39"/>
</dbReference>
<dbReference type="PANTHER" id="PTHR31859:SF1">
    <property type="entry name" value="TETRATRICOPEPTIDE REPEAT PROTEIN 39C"/>
    <property type="match status" value="1"/>
</dbReference>
<accession>A0A401GIC5</accession>
<dbReference type="OrthoDB" id="2154985at2759"/>